<dbReference type="Gene3D" id="1.10.10.60">
    <property type="entry name" value="Homeodomain-like"/>
    <property type="match status" value="1"/>
</dbReference>
<proteinExistence type="predicted"/>
<keyword evidence="3" id="KW-0804">Transcription</keyword>
<comment type="caution">
    <text evidence="6">The sequence shown here is derived from an EMBL/GenBank/DDBJ whole genome shotgun (WGS) entry which is preliminary data.</text>
</comment>
<evidence type="ECO:0000256" key="2">
    <source>
        <dbReference type="ARBA" id="ARBA00023125"/>
    </source>
</evidence>
<gene>
    <name evidence="6" type="ORF">ACFQ3U_09960</name>
</gene>
<evidence type="ECO:0000313" key="7">
    <source>
        <dbReference type="Proteomes" id="UP001597181"/>
    </source>
</evidence>
<dbReference type="Pfam" id="PF00440">
    <property type="entry name" value="TetR_N"/>
    <property type="match status" value="1"/>
</dbReference>
<dbReference type="SUPFAM" id="SSF48498">
    <property type="entry name" value="Tetracyclin repressor-like, C-terminal domain"/>
    <property type="match status" value="1"/>
</dbReference>
<reference evidence="7" key="1">
    <citation type="journal article" date="2019" name="Int. J. Syst. Evol. Microbiol.">
        <title>The Global Catalogue of Microorganisms (GCM) 10K type strain sequencing project: providing services to taxonomists for standard genome sequencing and annotation.</title>
        <authorList>
            <consortium name="The Broad Institute Genomics Platform"/>
            <consortium name="The Broad Institute Genome Sequencing Center for Infectious Disease"/>
            <person name="Wu L."/>
            <person name="Ma J."/>
        </authorList>
    </citation>
    <scope>NUCLEOTIDE SEQUENCE [LARGE SCALE GENOMIC DNA]</scope>
    <source>
        <strain evidence="7">CCUG 50213</strain>
    </source>
</reference>
<feature type="domain" description="Tetracycline repressor TetR C-terminal" evidence="5">
    <location>
        <begin position="74"/>
        <end position="238"/>
    </location>
</feature>
<keyword evidence="2" id="KW-0238">DNA-binding</keyword>
<dbReference type="InterPro" id="IPR009057">
    <property type="entry name" value="Homeodomain-like_sf"/>
</dbReference>
<dbReference type="InterPro" id="IPR036271">
    <property type="entry name" value="Tet_transcr_reg_TetR-rel_C_sf"/>
</dbReference>
<dbReference type="SUPFAM" id="SSF46689">
    <property type="entry name" value="Homeodomain-like"/>
    <property type="match status" value="1"/>
</dbReference>
<dbReference type="Proteomes" id="UP001597181">
    <property type="component" value="Unassembled WGS sequence"/>
</dbReference>
<dbReference type="InterPro" id="IPR004111">
    <property type="entry name" value="Repressor_TetR_C"/>
</dbReference>
<protein>
    <submittedName>
        <fullName evidence="6">TetR/AcrR family transcriptional regulator</fullName>
    </submittedName>
</protein>
<dbReference type="RefSeq" id="WP_343961200.1">
    <property type="nucleotide sequence ID" value="NZ_BAAAKZ010000010.1"/>
</dbReference>
<evidence type="ECO:0000313" key="6">
    <source>
        <dbReference type="EMBL" id="MFD1202213.1"/>
    </source>
</evidence>
<name>A0ABW3TP52_9MICO</name>
<dbReference type="EMBL" id="JBHTLY010000004">
    <property type="protein sequence ID" value="MFD1202213.1"/>
    <property type="molecule type" value="Genomic_DNA"/>
</dbReference>
<feature type="domain" description="HTH tetR-type" evidence="4">
    <location>
        <begin position="24"/>
        <end position="57"/>
    </location>
</feature>
<evidence type="ECO:0000256" key="3">
    <source>
        <dbReference type="ARBA" id="ARBA00023163"/>
    </source>
</evidence>
<keyword evidence="1" id="KW-0805">Transcription regulation</keyword>
<dbReference type="Pfam" id="PF02909">
    <property type="entry name" value="TetR_C_1"/>
    <property type="match status" value="1"/>
</dbReference>
<evidence type="ECO:0000259" key="4">
    <source>
        <dbReference type="Pfam" id="PF00440"/>
    </source>
</evidence>
<accession>A0ABW3TP52</accession>
<sequence length="245" mass="25312">MAEAPRRGRPPRLTRDDIASAVLEVGFAGLTFGAVRERLGVSESTLYRHAPDRDELVRIGLERALTGVTWPGLEGPWRDMLRAYGHAAWHALAAYPGSATEVARGVVPAAMAGLFDGVGGALMAAGFSAEHAVLAGDLVFDLATDNRRGVEHLDALVPTAGPGRGVVGEHWQAGTAEQRAANRNGDAPGAASSAAHSAASRATSSAALNDGVQAAIVADPVEWFSAKLDVVLAGIEATLAPRRSA</sequence>
<dbReference type="Gene3D" id="1.10.357.10">
    <property type="entry name" value="Tetracycline Repressor, domain 2"/>
    <property type="match status" value="1"/>
</dbReference>
<organism evidence="6 7">
    <name type="scientific">Leucobacter albus</name>
    <dbReference type="NCBI Taxonomy" id="272210"/>
    <lineage>
        <taxon>Bacteria</taxon>
        <taxon>Bacillati</taxon>
        <taxon>Actinomycetota</taxon>
        <taxon>Actinomycetes</taxon>
        <taxon>Micrococcales</taxon>
        <taxon>Microbacteriaceae</taxon>
        <taxon>Leucobacter</taxon>
    </lineage>
</organism>
<evidence type="ECO:0000256" key="1">
    <source>
        <dbReference type="ARBA" id="ARBA00023015"/>
    </source>
</evidence>
<dbReference type="InterPro" id="IPR001647">
    <property type="entry name" value="HTH_TetR"/>
</dbReference>
<evidence type="ECO:0000259" key="5">
    <source>
        <dbReference type="Pfam" id="PF02909"/>
    </source>
</evidence>
<keyword evidence="7" id="KW-1185">Reference proteome</keyword>